<proteinExistence type="predicted"/>
<evidence type="ECO:0000256" key="3">
    <source>
        <dbReference type="ARBA" id="ARBA00023163"/>
    </source>
</evidence>
<keyword evidence="3" id="KW-0804">Transcription</keyword>
<dbReference type="CDD" id="cd07377">
    <property type="entry name" value="WHTH_GntR"/>
    <property type="match status" value="1"/>
</dbReference>
<dbReference type="EMBL" id="PISE01000051">
    <property type="protein sequence ID" value="PKG21973.1"/>
    <property type="molecule type" value="Genomic_DNA"/>
</dbReference>
<dbReference type="PANTHER" id="PTHR44846">
    <property type="entry name" value="MANNOSYL-D-GLYCERATE TRANSPORT/METABOLISM SYSTEM REPRESSOR MNGR-RELATED"/>
    <property type="match status" value="1"/>
</dbReference>
<evidence type="ECO:0000259" key="4">
    <source>
        <dbReference type="PROSITE" id="PS50949"/>
    </source>
</evidence>
<dbReference type="InterPro" id="IPR011663">
    <property type="entry name" value="UTRA"/>
</dbReference>
<keyword evidence="2" id="KW-0238">DNA-binding</keyword>
<dbReference type="NCBIfam" id="NF008491">
    <property type="entry name" value="PRK11402.1"/>
    <property type="match status" value="1"/>
</dbReference>
<dbReference type="Pfam" id="PF00392">
    <property type="entry name" value="GntR"/>
    <property type="match status" value="1"/>
</dbReference>
<dbReference type="Proteomes" id="UP000233375">
    <property type="component" value="Unassembled WGS sequence"/>
</dbReference>
<keyword evidence="1" id="KW-0805">Transcription regulation</keyword>
<dbReference type="SMART" id="SM00345">
    <property type="entry name" value="HTH_GNTR"/>
    <property type="match status" value="1"/>
</dbReference>
<dbReference type="SUPFAM" id="SSF46785">
    <property type="entry name" value="Winged helix' DNA-binding domain"/>
    <property type="match status" value="1"/>
</dbReference>
<comment type="caution">
    <text evidence="5">The sequence shown here is derived from an EMBL/GenBank/DDBJ whole genome shotgun (WGS) entry which is preliminary data.</text>
</comment>
<dbReference type="GO" id="GO:0003677">
    <property type="term" value="F:DNA binding"/>
    <property type="evidence" value="ECO:0007669"/>
    <property type="project" value="UniProtKB-KW"/>
</dbReference>
<dbReference type="OrthoDB" id="457376at2"/>
<evidence type="ECO:0000256" key="2">
    <source>
        <dbReference type="ARBA" id="ARBA00023125"/>
    </source>
</evidence>
<evidence type="ECO:0000256" key="1">
    <source>
        <dbReference type="ARBA" id="ARBA00023015"/>
    </source>
</evidence>
<dbReference type="GO" id="GO:0003700">
    <property type="term" value="F:DNA-binding transcription factor activity"/>
    <property type="evidence" value="ECO:0007669"/>
    <property type="project" value="InterPro"/>
</dbReference>
<evidence type="ECO:0000313" key="5">
    <source>
        <dbReference type="EMBL" id="PKG21973.1"/>
    </source>
</evidence>
<dbReference type="Pfam" id="PF07702">
    <property type="entry name" value="UTRA"/>
    <property type="match status" value="1"/>
</dbReference>
<dbReference type="InterPro" id="IPR050679">
    <property type="entry name" value="Bact_HTH_transcr_reg"/>
</dbReference>
<dbReference type="SUPFAM" id="SSF64288">
    <property type="entry name" value="Chorismate lyase-like"/>
    <property type="match status" value="1"/>
</dbReference>
<dbReference type="Gene3D" id="3.40.1410.10">
    <property type="entry name" value="Chorismate lyase-like"/>
    <property type="match status" value="1"/>
</dbReference>
<accession>A0A2N0YXJ1</accession>
<evidence type="ECO:0000313" key="6">
    <source>
        <dbReference type="Proteomes" id="UP000233375"/>
    </source>
</evidence>
<dbReference type="InterPro" id="IPR036390">
    <property type="entry name" value="WH_DNA-bd_sf"/>
</dbReference>
<dbReference type="RefSeq" id="WP_101178908.1">
    <property type="nucleotide sequence ID" value="NZ_PISE01000051.1"/>
</dbReference>
<protein>
    <submittedName>
        <fullName evidence="5">GntR family transcriptional regulator</fullName>
    </submittedName>
</protein>
<organism evidence="5 6">
    <name type="scientific">Niallia nealsonii</name>
    <dbReference type="NCBI Taxonomy" id="115979"/>
    <lineage>
        <taxon>Bacteria</taxon>
        <taxon>Bacillati</taxon>
        <taxon>Bacillota</taxon>
        <taxon>Bacilli</taxon>
        <taxon>Bacillales</taxon>
        <taxon>Bacillaceae</taxon>
        <taxon>Niallia</taxon>
    </lineage>
</organism>
<dbReference type="PRINTS" id="PR00035">
    <property type="entry name" value="HTHGNTR"/>
</dbReference>
<dbReference type="PROSITE" id="PS50949">
    <property type="entry name" value="HTH_GNTR"/>
    <property type="match status" value="1"/>
</dbReference>
<dbReference type="AlphaFoldDB" id="A0A2N0YXJ1"/>
<dbReference type="InterPro" id="IPR028978">
    <property type="entry name" value="Chorismate_lyase_/UTRA_dom_sf"/>
</dbReference>
<gene>
    <name evidence="5" type="ORF">CWS01_19665</name>
</gene>
<dbReference type="FunFam" id="1.10.10.10:FF:000079">
    <property type="entry name" value="GntR family transcriptional regulator"/>
    <property type="match status" value="1"/>
</dbReference>
<feature type="domain" description="HTH gntR-type" evidence="4">
    <location>
        <begin position="8"/>
        <end position="76"/>
    </location>
</feature>
<dbReference type="InterPro" id="IPR036388">
    <property type="entry name" value="WH-like_DNA-bd_sf"/>
</dbReference>
<reference evidence="5 6" key="1">
    <citation type="journal article" date="2003" name="Int. J. Syst. Evol. Microbiol.">
        <title>Bacillus nealsonii sp. nov., isolated from a spacecraft-assembly facility, whose spores are gamma-radiation resistant.</title>
        <authorList>
            <person name="Venkateswaran K."/>
            <person name="Kempf M."/>
            <person name="Chen F."/>
            <person name="Satomi M."/>
            <person name="Nicholson W."/>
            <person name="Kern R."/>
        </authorList>
    </citation>
    <scope>NUCLEOTIDE SEQUENCE [LARGE SCALE GENOMIC DNA]</scope>
    <source>
        <strain evidence="5 6">FO-92</strain>
    </source>
</reference>
<dbReference type="SMART" id="SM00866">
    <property type="entry name" value="UTRA"/>
    <property type="match status" value="1"/>
</dbReference>
<dbReference type="GO" id="GO:0045892">
    <property type="term" value="P:negative regulation of DNA-templated transcription"/>
    <property type="evidence" value="ECO:0007669"/>
    <property type="project" value="TreeGrafter"/>
</dbReference>
<dbReference type="Gene3D" id="1.10.10.10">
    <property type="entry name" value="Winged helix-like DNA-binding domain superfamily/Winged helix DNA-binding domain"/>
    <property type="match status" value="1"/>
</dbReference>
<dbReference type="InterPro" id="IPR000524">
    <property type="entry name" value="Tscrpt_reg_HTH_GntR"/>
</dbReference>
<sequence>MLNSDSSIPLYLQLKQAITEEINRGTYLPGEKLPTETELCEQYKVSRITVRKAVLDLVEEGSLIRQQGKGTYVKRPKLQRELVSVSGFSENTVSSDNTPHNKILSYQIKAASRNISEKLNIPLGCNVLELKRMQYMEKQTLSLEITTYSLDLFPNLEKQLKQNKNISMHRILKEHYDVIPAYGDKVVNVTFASAEEAELLKCTVSDPLFEIEKIAYNDEKVAIYYSLIYYHTSQVSLTITSPFHSHQ</sequence>
<keyword evidence="6" id="KW-1185">Reference proteome</keyword>
<name>A0A2N0YXJ1_9BACI</name>
<dbReference type="PANTHER" id="PTHR44846:SF1">
    <property type="entry name" value="MANNOSYL-D-GLYCERATE TRANSPORT_METABOLISM SYSTEM REPRESSOR MNGR-RELATED"/>
    <property type="match status" value="1"/>
</dbReference>